<dbReference type="AlphaFoldDB" id="A0A0V7ZQ28"/>
<proteinExistence type="predicted"/>
<dbReference type="EMBL" id="LMTZ01000095">
    <property type="protein sequence ID" value="KST66681.1"/>
    <property type="molecule type" value="Genomic_DNA"/>
</dbReference>
<dbReference type="EMBL" id="LMTZ01000097">
    <property type="protein sequence ID" value="KST66360.1"/>
    <property type="molecule type" value="Genomic_DNA"/>
</dbReference>
<dbReference type="RefSeq" id="WP_027846097.1">
    <property type="nucleotide sequence ID" value="NZ_LMTZ01000095.1"/>
</dbReference>
<name>A0A0V7ZQ28_9CYAN</name>
<dbReference type="OrthoDB" id="938921at2"/>
<reference evidence="2 3" key="1">
    <citation type="journal article" date="2015" name="Genome Announc.">
        <title>Draft Genome of the Euendolithic (true boring) Cyanobacterium Mastigocoleus testarum strain BC008.</title>
        <authorList>
            <person name="Guida B.S."/>
            <person name="Garcia-Pichel F."/>
        </authorList>
    </citation>
    <scope>NUCLEOTIDE SEQUENCE [LARGE SCALE GENOMIC DNA]</scope>
    <source>
        <strain evidence="2 3">BC008</strain>
    </source>
</reference>
<comment type="caution">
    <text evidence="2">The sequence shown here is derived from an EMBL/GenBank/DDBJ whole genome shotgun (WGS) entry which is preliminary data.</text>
</comment>
<organism evidence="2 3">
    <name type="scientific">Mastigocoleus testarum BC008</name>
    <dbReference type="NCBI Taxonomy" id="371196"/>
    <lineage>
        <taxon>Bacteria</taxon>
        <taxon>Bacillati</taxon>
        <taxon>Cyanobacteriota</taxon>
        <taxon>Cyanophyceae</taxon>
        <taxon>Nostocales</taxon>
        <taxon>Hapalosiphonaceae</taxon>
        <taxon>Mastigocoleus</taxon>
    </lineage>
</organism>
<dbReference type="GO" id="GO:0046914">
    <property type="term" value="F:transition metal ion binding"/>
    <property type="evidence" value="ECO:0007669"/>
    <property type="project" value="InterPro"/>
</dbReference>
<dbReference type="GO" id="GO:0003824">
    <property type="term" value="F:catalytic activity"/>
    <property type="evidence" value="ECO:0007669"/>
    <property type="project" value="InterPro"/>
</dbReference>
<protein>
    <submittedName>
        <fullName evidence="2">Uncharacterized protein</fullName>
    </submittedName>
</protein>
<keyword evidence="3" id="KW-1185">Reference proteome</keyword>
<dbReference type="InterPro" id="IPR036648">
    <property type="entry name" value="CN_Hdrase_a/SCN_Hdrase_g_sf"/>
</dbReference>
<sequence length="412" mass="45645">MSSPTAADITKVQNNLKNMQELNDYVHNYGQDKITNAYLLLSEHDKSDPGLKIVLSIMKGAFGKIGSSIAGPVGSIVGNFLAGLISSWYDKPPADIKGSFASYVNRFSKTCIAVDTQLAAYHANVVGNWEKSFTFEGSTTTLSELATIAFPDKTDPKFLDLAKAVLLGLDRNLWQQMLDTYKVITFWQDDPMHPLVIKGDKSTPPTKWVQSFYAKNPAYYCIWGWHEGSGCTDYSGWIIKEYSLGTEAQLYKDNSLNIDACKYLFKDSTPGVVINPDGLFTREEVFNSLNIKEETYKLNSGSGYLPNPSSRIPAIVDMATTPTLSKSYLRAHKEGKSLSKLIETEGREKVQQKIIAKAASDSVFAHNLSVRPYQTLEEFLGVKIPEVLDLKIVVEGGKTFGLVIPEPDYSKV</sequence>
<evidence type="ECO:0000313" key="1">
    <source>
        <dbReference type="EMBL" id="KST66360.1"/>
    </source>
</evidence>
<dbReference type="Proteomes" id="UP000053372">
    <property type="component" value="Unassembled WGS sequence"/>
</dbReference>
<accession>A0A0V7ZQ28</accession>
<evidence type="ECO:0000313" key="3">
    <source>
        <dbReference type="Proteomes" id="UP000053372"/>
    </source>
</evidence>
<evidence type="ECO:0000313" key="2">
    <source>
        <dbReference type="EMBL" id="KST66681.1"/>
    </source>
</evidence>
<dbReference type="SUPFAM" id="SSF56209">
    <property type="entry name" value="Nitrile hydratase alpha chain"/>
    <property type="match status" value="1"/>
</dbReference>
<gene>
    <name evidence="1" type="ORF">BC008_25655</name>
    <name evidence="2" type="ORF">BC008_26180</name>
</gene>